<reference evidence="1 2" key="1">
    <citation type="journal article" date="2010" name="Science">
        <title>Genomic comparison of the ants Camponotus floridanus and Harpegnathos saltator.</title>
        <authorList>
            <person name="Bonasio R."/>
            <person name="Zhang G."/>
            <person name="Ye C."/>
            <person name="Mutti N.S."/>
            <person name="Fang X."/>
            <person name="Qin N."/>
            <person name="Donahue G."/>
            <person name="Yang P."/>
            <person name="Li Q."/>
            <person name="Li C."/>
            <person name="Zhang P."/>
            <person name="Huang Z."/>
            <person name="Berger S.L."/>
            <person name="Reinberg D."/>
            <person name="Wang J."/>
            <person name="Liebig J."/>
        </authorList>
    </citation>
    <scope>NUCLEOTIDE SEQUENCE [LARGE SCALE GENOMIC DNA]</scope>
    <source>
        <strain evidence="1 2">R22 G/1</strain>
    </source>
</reference>
<dbReference type="OrthoDB" id="25571at2759"/>
<proteinExistence type="predicted"/>
<name>E2BXR6_HARSA</name>
<dbReference type="EMBL" id="GL451306">
    <property type="protein sequence ID" value="EFN79514.1"/>
    <property type="molecule type" value="Genomic_DNA"/>
</dbReference>
<evidence type="ECO:0000313" key="2">
    <source>
        <dbReference type="Proteomes" id="UP000008237"/>
    </source>
</evidence>
<protein>
    <submittedName>
        <fullName evidence="1">Uncharacterized protein</fullName>
    </submittedName>
</protein>
<keyword evidence="2" id="KW-1185">Reference proteome</keyword>
<dbReference type="InParanoid" id="E2BXR6"/>
<dbReference type="AlphaFoldDB" id="E2BXR6"/>
<evidence type="ECO:0000313" key="1">
    <source>
        <dbReference type="EMBL" id="EFN79514.1"/>
    </source>
</evidence>
<accession>E2BXR6</accession>
<gene>
    <name evidence="1" type="ORF">EAI_00133</name>
</gene>
<organism evidence="2">
    <name type="scientific">Harpegnathos saltator</name>
    <name type="common">Jerdon's jumping ant</name>
    <dbReference type="NCBI Taxonomy" id="610380"/>
    <lineage>
        <taxon>Eukaryota</taxon>
        <taxon>Metazoa</taxon>
        <taxon>Ecdysozoa</taxon>
        <taxon>Arthropoda</taxon>
        <taxon>Hexapoda</taxon>
        <taxon>Insecta</taxon>
        <taxon>Pterygota</taxon>
        <taxon>Neoptera</taxon>
        <taxon>Endopterygota</taxon>
        <taxon>Hymenoptera</taxon>
        <taxon>Apocrita</taxon>
        <taxon>Aculeata</taxon>
        <taxon>Formicoidea</taxon>
        <taxon>Formicidae</taxon>
        <taxon>Ponerinae</taxon>
        <taxon>Ponerini</taxon>
        <taxon>Harpegnathos</taxon>
    </lineage>
</organism>
<sequence>MSGKTLINSMVAFSRREYDDFQMHLSSMTEWPGINISVDKGKLHVHNLFRDGTICRKDYVLIQLIAQNCVLDLHATLNIPMLIMELYRLIPYKEDRYVHFHPFNMPHIKSRMEQE</sequence>
<dbReference type="Proteomes" id="UP000008237">
    <property type="component" value="Unassembled WGS sequence"/>
</dbReference>